<evidence type="ECO:0000313" key="1">
    <source>
        <dbReference type="Proteomes" id="UP000694863"/>
    </source>
</evidence>
<gene>
    <name evidence="2" type="primary">ODAD3</name>
</gene>
<dbReference type="RefSeq" id="XP_045146341.1">
    <property type="nucleotide sequence ID" value="XM_045290406.1"/>
</dbReference>
<dbReference type="Proteomes" id="UP000694863">
    <property type="component" value="Unplaced"/>
</dbReference>
<sequence length="598" mass="69381">MTSPLCRAASAHVLTAQDQLSTPLKAKGSHLQGKTGHPRGKGATPAWYPAHTKPGSLYPSGVKASLHAQVSELQRKIQLLEGDRKTFYESSQWNIKKNQEAIHKLHEQIKALQIQLLNLLQGDEKVVQAVIRDWKSGKPYLKNRTGQQALEYLEYRLTEKVKQLNALRHEVDLRQKRLEELQLQHSLLELEMAEAQDQNTDVAKTMRNLENRLEKARMKAEEAEYITNVYLQLKSYLQEESLNMENRLDAMEAQVLHTKHELGDLQLVNQEALSARDIAKDQLQTLEETLYRERKEREHYVTECKKRAEEKKLQNERMERKQTQREHMLLHSEDRIQDNLRAKEEELRQRWGMYQLEIIFGKVRDATGVGDTHSVVRRFLAQGDTFTQLEALKKENEETLVKQKQEKQRLQQELELLKYSGETTVVSEQKQLDELQQRLKAEEERRNEAHGQLERCVRALEVAQAGLEHLASKLHYVSAEGSSFADKELDPKKTSYVLDLLGLVEGKLLKLQTQLESLNLPEMLEHIANREFFASLEGKLPVYNTRISLPVPSSKDKFFDEEESEDDDNLAVTRAMLKMRSQKFIESRSKKRSRARRS</sequence>
<keyword evidence="1" id="KW-1185">Reference proteome</keyword>
<proteinExistence type="predicted"/>
<evidence type="ECO:0000313" key="2">
    <source>
        <dbReference type="RefSeq" id="XP_045146341.1"/>
    </source>
</evidence>
<accession>A0AC55D3L8</accession>
<name>A0AC55D3L8_ECHTE</name>
<organism evidence="1 2">
    <name type="scientific">Echinops telfairi</name>
    <name type="common">Lesser hedgehog tenrec</name>
    <dbReference type="NCBI Taxonomy" id="9371"/>
    <lineage>
        <taxon>Eukaryota</taxon>
        <taxon>Metazoa</taxon>
        <taxon>Chordata</taxon>
        <taxon>Craniata</taxon>
        <taxon>Vertebrata</taxon>
        <taxon>Euteleostomi</taxon>
        <taxon>Mammalia</taxon>
        <taxon>Eutheria</taxon>
        <taxon>Afrotheria</taxon>
        <taxon>Tenrecidae</taxon>
        <taxon>Tenrecinae</taxon>
        <taxon>Echinops</taxon>
    </lineage>
</organism>
<reference evidence="2" key="1">
    <citation type="submission" date="2025-08" db="UniProtKB">
        <authorList>
            <consortium name="RefSeq"/>
        </authorList>
    </citation>
    <scope>IDENTIFICATION</scope>
</reference>
<protein>
    <submittedName>
        <fullName evidence="2">Outer dynein arm-docking complex subunit 3 isoform X1</fullName>
    </submittedName>
</protein>